<dbReference type="Proteomes" id="UP001147653">
    <property type="component" value="Unassembled WGS sequence"/>
</dbReference>
<gene>
    <name evidence="1" type="ORF">OJ997_33760</name>
</gene>
<evidence type="ECO:0000313" key="1">
    <source>
        <dbReference type="EMBL" id="MDA0185321.1"/>
    </source>
</evidence>
<sequence>MRLIEPILTFALLAAPGWTQQDLERAPADPESAWESVTPGADGGGLVTTLNPTANDCRIAFAAMTAGTPPASVPSPGELWAGPVASGAGYVAAVSRQRCDDDEGPVELVDVGADGQVLRRTPLPARGYATPVELATGADGSLAIAWIDVTEARERLRVVVRGADGRLGRVVTLAARPDRDLSAPLIGAALGPDGRVLVTWVQGRKVRAAIVGRDGHAGRIAVLGPALQGTGPAAALGADGRAVVAWVTGDHTVDELGERTRVYAATRTDGRFEPARLLDRVRTDTVFDEYTEPDTIPRVAVRADGTARVAWLIPSRHRSAVRAATARSGRGFGAGRTLARGETTSVALSADGTATAWAADGGVFVQRGGKRVKLAQQRDASIEEATVLPDGRTRVSWVTWHGKPGLVLHVATGPA</sequence>
<dbReference type="EMBL" id="JAPDDP010000107">
    <property type="protein sequence ID" value="MDA0185321.1"/>
    <property type="molecule type" value="Genomic_DNA"/>
</dbReference>
<proteinExistence type="predicted"/>
<accession>A0A9X3NKK9</accession>
<name>A0A9X3NKK9_9ACTN</name>
<keyword evidence="2" id="KW-1185">Reference proteome</keyword>
<dbReference type="SUPFAM" id="SSF89372">
    <property type="entry name" value="Fucose-specific lectin"/>
    <property type="match status" value="1"/>
</dbReference>
<comment type="caution">
    <text evidence="1">The sequence shown here is derived from an EMBL/GenBank/DDBJ whole genome shotgun (WGS) entry which is preliminary data.</text>
</comment>
<organism evidence="1 2">
    <name type="scientific">Solirubrobacter phytolaccae</name>
    <dbReference type="NCBI Taxonomy" id="1404360"/>
    <lineage>
        <taxon>Bacteria</taxon>
        <taxon>Bacillati</taxon>
        <taxon>Actinomycetota</taxon>
        <taxon>Thermoleophilia</taxon>
        <taxon>Solirubrobacterales</taxon>
        <taxon>Solirubrobacteraceae</taxon>
        <taxon>Solirubrobacter</taxon>
    </lineage>
</organism>
<protein>
    <submittedName>
        <fullName evidence="1">Uncharacterized protein</fullName>
    </submittedName>
</protein>
<reference evidence="1" key="1">
    <citation type="submission" date="2022-10" db="EMBL/GenBank/DDBJ databases">
        <title>The WGS of Solirubrobacter phytolaccae KCTC 29190.</title>
        <authorList>
            <person name="Jiang Z."/>
        </authorList>
    </citation>
    <scope>NUCLEOTIDE SEQUENCE</scope>
    <source>
        <strain evidence="1">KCTC 29190</strain>
    </source>
</reference>
<evidence type="ECO:0000313" key="2">
    <source>
        <dbReference type="Proteomes" id="UP001147653"/>
    </source>
</evidence>
<dbReference type="AlphaFoldDB" id="A0A9X3NKK9"/>
<dbReference type="RefSeq" id="WP_270029818.1">
    <property type="nucleotide sequence ID" value="NZ_JAPDDP010000107.1"/>
</dbReference>